<evidence type="ECO:0000313" key="3">
    <source>
        <dbReference type="EMBL" id="RUS90365.1"/>
    </source>
</evidence>
<reference evidence="3 4" key="1">
    <citation type="submission" date="2019-01" db="EMBL/GenBank/DDBJ databases">
        <title>A draft genome assembly of the solar-powered sea slug Elysia chlorotica.</title>
        <authorList>
            <person name="Cai H."/>
            <person name="Li Q."/>
            <person name="Fang X."/>
            <person name="Li J."/>
            <person name="Curtis N.E."/>
            <person name="Altenburger A."/>
            <person name="Shibata T."/>
            <person name="Feng M."/>
            <person name="Maeda T."/>
            <person name="Schwartz J.A."/>
            <person name="Shigenobu S."/>
            <person name="Lundholm N."/>
            <person name="Nishiyama T."/>
            <person name="Yang H."/>
            <person name="Hasebe M."/>
            <person name="Li S."/>
            <person name="Pierce S.K."/>
            <person name="Wang J."/>
        </authorList>
    </citation>
    <scope>NUCLEOTIDE SEQUENCE [LARGE SCALE GENOMIC DNA]</scope>
    <source>
        <strain evidence="3">EC2010</strain>
        <tissue evidence="3">Whole organism of an adult</tissue>
    </source>
</reference>
<evidence type="ECO:0000313" key="4">
    <source>
        <dbReference type="Proteomes" id="UP000271974"/>
    </source>
</evidence>
<dbReference type="SUPFAM" id="SSF52540">
    <property type="entry name" value="P-loop containing nucleoside triphosphate hydrolases"/>
    <property type="match status" value="1"/>
</dbReference>
<dbReference type="PRINTS" id="PR00449">
    <property type="entry name" value="RASTRNSFRMNG"/>
</dbReference>
<dbReference type="NCBIfam" id="TIGR00231">
    <property type="entry name" value="small_GTP"/>
    <property type="match status" value="1"/>
</dbReference>
<evidence type="ECO:0008006" key="5">
    <source>
        <dbReference type="Google" id="ProtNLM"/>
    </source>
</evidence>
<dbReference type="InterPro" id="IPR027417">
    <property type="entry name" value="P-loop_NTPase"/>
</dbReference>
<gene>
    <name evidence="3" type="ORF">EGW08_001860</name>
</gene>
<sequence length="201" mass="21916">MGSSSSAPSPALHKAVDVPNLKIAIIGDPEVGKTSILSRYIRNQFSPVYIPTHKAAIENVVRKFNVPGHAKVPITFWDIPGHEDLPLHSSYFTDLDAVIVVVDLSVPASLESAVVWRQTVLSSATFTSSSKLDEEKDKEARDSINQSKKVEDIPFLLLGNKLDLCLEKGGGDVEETHDENLVVSNKVQQLEEVAGRGFTGR</sequence>
<organism evidence="3 4">
    <name type="scientific">Elysia chlorotica</name>
    <name type="common">Eastern emerald elysia</name>
    <name type="synonym">Sea slug</name>
    <dbReference type="NCBI Taxonomy" id="188477"/>
    <lineage>
        <taxon>Eukaryota</taxon>
        <taxon>Metazoa</taxon>
        <taxon>Spiralia</taxon>
        <taxon>Lophotrochozoa</taxon>
        <taxon>Mollusca</taxon>
        <taxon>Gastropoda</taxon>
        <taxon>Heterobranchia</taxon>
        <taxon>Euthyneura</taxon>
        <taxon>Panpulmonata</taxon>
        <taxon>Sacoglossa</taxon>
        <taxon>Placobranchoidea</taxon>
        <taxon>Plakobranchidae</taxon>
        <taxon>Elysia</taxon>
    </lineage>
</organism>
<dbReference type="GO" id="GO:0005525">
    <property type="term" value="F:GTP binding"/>
    <property type="evidence" value="ECO:0007669"/>
    <property type="project" value="UniProtKB-KW"/>
</dbReference>
<accession>A0A3S1A046</accession>
<dbReference type="SMART" id="SM00175">
    <property type="entry name" value="RAB"/>
    <property type="match status" value="1"/>
</dbReference>
<name>A0A3S1A046_ELYCH</name>
<dbReference type="Pfam" id="PF08477">
    <property type="entry name" value="Roc"/>
    <property type="match status" value="1"/>
</dbReference>
<evidence type="ECO:0000256" key="1">
    <source>
        <dbReference type="ARBA" id="ARBA00022741"/>
    </source>
</evidence>
<dbReference type="Gene3D" id="3.40.50.300">
    <property type="entry name" value="P-loop containing nucleotide triphosphate hydrolases"/>
    <property type="match status" value="1"/>
</dbReference>
<evidence type="ECO:0000256" key="2">
    <source>
        <dbReference type="ARBA" id="ARBA00023134"/>
    </source>
</evidence>
<comment type="caution">
    <text evidence="3">The sequence shown here is derived from an EMBL/GenBank/DDBJ whole genome shotgun (WGS) entry which is preliminary data.</text>
</comment>
<keyword evidence="1" id="KW-0547">Nucleotide-binding</keyword>
<keyword evidence="2" id="KW-0342">GTP-binding</keyword>
<dbReference type="InterPro" id="IPR050227">
    <property type="entry name" value="Rab"/>
</dbReference>
<dbReference type="Proteomes" id="UP000271974">
    <property type="component" value="Unassembled WGS sequence"/>
</dbReference>
<dbReference type="STRING" id="188477.A0A3S1A046"/>
<dbReference type="PANTHER" id="PTHR47977">
    <property type="entry name" value="RAS-RELATED PROTEIN RAB"/>
    <property type="match status" value="1"/>
</dbReference>
<protein>
    <recommendedName>
        <fullName evidence="5">Tr-type G domain-containing protein</fullName>
    </recommendedName>
</protein>
<dbReference type="PROSITE" id="PS51419">
    <property type="entry name" value="RAB"/>
    <property type="match status" value="1"/>
</dbReference>
<dbReference type="OrthoDB" id="6056409at2759"/>
<keyword evidence="4" id="KW-1185">Reference proteome</keyword>
<dbReference type="EMBL" id="RQTK01000034">
    <property type="protein sequence ID" value="RUS90365.1"/>
    <property type="molecule type" value="Genomic_DNA"/>
</dbReference>
<dbReference type="InterPro" id="IPR005225">
    <property type="entry name" value="Small_GTP-bd"/>
</dbReference>
<dbReference type="AlphaFoldDB" id="A0A3S1A046"/>
<dbReference type="SMART" id="SM00173">
    <property type="entry name" value="RAS"/>
    <property type="match status" value="1"/>
</dbReference>
<proteinExistence type="predicted"/>